<dbReference type="Proteomes" id="UP000295192">
    <property type="component" value="Unassembled WGS sequence"/>
</dbReference>
<dbReference type="OMA" id="VLIMRYN"/>
<gene>
    <name evidence="2" type="ORF">AWZ03_010124</name>
</gene>
<dbReference type="EMBL" id="LSRL02000155">
    <property type="protein sequence ID" value="TDG43447.1"/>
    <property type="molecule type" value="Genomic_DNA"/>
</dbReference>
<sequence length="1561" mass="181670">MSVLSTRRTEYSGRRSTRKSLTSSASGSYEIFCVNFYDNGLRAVRDEYINQIKLGLRQFLFVIDLDAELEDNRLANRRKTRTSGKGRQSEFLPTDPMTHTLLRIESCLREYEFITRKIEAELSFNMLKYYQKSMPAQLKIRSPDAKKEKPAESKRSAKSKDTDTVSLAKITCFSVTAKEHHKVGKGQPLSKRQYIKDAPANTTILIVIIGTLQNNFYKTLLTMNQPLRGIVHFLPKECAYDVLVPRPRIEKERRETIETIQADIYKLRKRVSTKPVGIMQQQLPQMSMCQAARYSRNIFDQLTWFLYDMKVLREQYDEYYVKPYCQIDVKMSPSTSMLSSFQMADSLSIQGHYLKAEMPAVHDDDASVYLYLESLMCTFGNPRDLMTEMEVLMLANPTSNLYTKTLDKIKVYANAFKSIIKLMKNELLFVEQANTLLESVISYMDQSLMRNIYHACLEYNVLRRYFSSGYIIEKLYYTPYNGDGEPRRLPKFGQLYLTDDSVCQRIIQLINEYDNYNIEEIQPNIRLFSFRRIQNEVFENEKQLVIPTRLCFRDFTLYEMQAFLRDLVTPQMFETAIDVKGEHTHSDHLSALSLDVASDFEETNTTPYSCPPRKRYSIVQPNVFVRPKSLKAQRMTDSKKDVEPKETASKAKSPRLSRLRSKESFRVSNKSVRNSTGRISTLRREASKTNYSEKPTYIGLGPDHPMLKGYNLDDARQTINVKNSKYYFEEGLIKLYEEKWNFRQMNKCLTLEIDKQTLHLTNELGRMDNVSPNIRFQTPNGLSLRVSPKADECAKAVLNYPNGLTLYYHDTHVENLWSGQQSELNESRRVHTPYGCVITFYTNNDMVMIMRYNGEVYRLYSAPEVVEEDEGVVEDDPSFINACSTQSTYSSYKPLPKCAAKKLSKPRNTSLTNRTVGGSDAKGRRSQEPGSTSSETLAARAAKLEARQMKLAQATALFASIDAEIKFLEFIMQLFNLTFKHLKLTTSLGSVVHVQGHEIRCGKPIRVTEWHDYYANESYAMRDDGVRMVWTHDSLRCYHSDGTLITTRTTAHWDQGIAEDDIDKQISSSSSHLTRKKQKDTDVDSDVETIYINVPGGSSFVEHQVSNHSVQSTSKDEEVEFVQEIEPEDMYVYDHSFTAYEPDEYLIENKYYAGTKFNFTHINKADLKLDTTIYATDNLQVRIYKLEEESMRENMQDIEEETICDDTSSEPDPDEWTKYTGGKRTLKFPYQSAAVTIQAPNIQIDMLMDRLEIVANLRKFNCDDNTYVERDNIQLNVDLQKSLTNAFQSWVEEFHQFIKCSCAKWRTVYFVEATLDDCRKKGIELMKAVPPMGSFNFCAGNFFIDPVELKSMSSKMETKLKFYDQDMLKFPRFPTKTETPNVPQFATVMSTRIFVEIPAQLAYTDRIHLFLDPFEKIKFRKLKHRFSEALIFHLHPHLRGLVHKEISNRSWRNYHLENKRRMFQEQQRLSLYVAMLRHKVYPNYFQFKDRYHYHVRNIDFFEFMTTKCTEKSHFERFSEAQQVSKSIIVTEKDQGQPNKDPPLSKSRRKKCLCPKYLNSLK</sequence>
<feature type="compositionally biased region" description="Basic and acidic residues" evidence="1">
    <location>
        <begin position="141"/>
        <end position="162"/>
    </location>
</feature>
<evidence type="ECO:0000256" key="1">
    <source>
        <dbReference type="SAM" id="MobiDB-lite"/>
    </source>
</evidence>
<comment type="caution">
    <text evidence="2">The sequence shown here is derived from an EMBL/GenBank/DDBJ whole genome shotgun (WGS) entry which is preliminary data.</text>
</comment>
<feature type="compositionally biased region" description="Polar residues" evidence="1">
    <location>
        <begin position="666"/>
        <end position="679"/>
    </location>
</feature>
<feature type="compositionally biased region" description="Basic and acidic residues" evidence="1">
    <location>
        <begin position="634"/>
        <end position="649"/>
    </location>
</feature>
<feature type="region of interest" description="Disordered" evidence="1">
    <location>
        <begin position="1530"/>
        <end position="1549"/>
    </location>
</feature>
<accession>A0A484B3K0</accession>
<organism evidence="2 3">
    <name type="scientific">Drosophila navojoa</name>
    <name type="common">Fruit fly</name>
    <dbReference type="NCBI Taxonomy" id="7232"/>
    <lineage>
        <taxon>Eukaryota</taxon>
        <taxon>Metazoa</taxon>
        <taxon>Ecdysozoa</taxon>
        <taxon>Arthropoda</taxon>
        <taxon>Hexapoda</taxon>
        <taxon>Insecta</taxon>
        <taxon>Pterygota</taxon>
        <taxon>Neoptera</taxon>
        <taxon>Endopterygota</taxon>
        <taxon>Diptera</taxon>
        <taxon>Brachycera</taxon>
        <taxon>Muscomorpha</taxon>
        <taxon>Ephydroidea</taxon>
        <taxon>Drosophilidae</taxon>
        <taxon>Drosophila</taxon>
    </lineage>
</organism>
<name>A0A484B3K0_DRONA</name>
<feature type="region of interest" description="Disordered" evidence="1">
    <location>
        <begin position="140"/>
        <end position="162"/>
    </location>
</feature>
<evidence type="ECO:0000313" key="3">
    <source>
        <dbReference type="Proteomes" id="UP000295192"/>
    </source>
</evidence>
<dbReference type="OrthoDB" id="7990365at2759"/>
<keyword evidence="3" id="KW-1185">Reference proteome</keyword>
<feature type="region of interest" description="Disordered" evidence="1">
    <location>
        <begin position="903"/>
        <end position="935"/>
    </location>
</feature>
<dbReference type="STRING" id="7232.A0A484B3K0"/>
<evidence type="ECO:0000313" key="2">
    <source>
        <dbReference type="EMBL" id="TDG43447.1"/>
    </source>
</evidence>
<protein>
    <submittedName>
        <fullName evidence="2">Uncharacterized protein</fullName>
    </submittedName>
</protein>
<proteinExistence type="predicted"/>
<feature type="region of interest" description="Disordered" evidence="1">
    <location>
        <begin position="1"/>
        <end position="20"/>
    </location>
</feature>
<feature type="region of interest" description="Disordered" evidence="1">
    <location>
        <begin position="629"/>
        <end position="695"/>
    </location>
</feature>
<feature type="compositionally biased region" description="Polar residues" evidence="1">
    <location>
        <begin position="906"/>
        <end position="916"/>
    </location>
</feature>
<reference evidence="2 3" key="1">
    <citation type="journal article" date="2019" name="J. Hered.">
        <title>An Improved Genome Assembly for Drosophila navojoa, the Basal Species in the mojavensis Cluster.</title>
        <authorList>
            <person name="Vanderlinde T."/>
            <person name="Dupim E.G."/>
            <person name="Nazario-Yepiz N.O."/>
            <person name="Carvalho A.B."/>
        </authorList>
    </citation>
    <scope>NUCLEOTIDE SEQUENCE [LARGE SCALE GENOMIC DNA]</scope>
    <source>
        <strain evidence="2">Navoj_Jal97</strain>
        <tissue evidence="2">Whole organism</tissue>
    </source>
</reference>